<dbReference type="Gene3D" id="3.40.50.1820">
    <property type="entry name" value="alpha/beta hydrolase"/>
    <property type="match status" value="1"/>
</dbReference>
<evidence type="ECO:0008006" key="3">
    <source>
        <dbReference type="Google" id="ProtNLM"/>
    </source>
</evidence>
<name>A0A829PU72_9MYCO</name>
<proteinExistence type="predicted"/>
<comment type="caution">
    <text evidence="1">The sequence shown here is derived from an EMBL/GenBank/DDBJ whole genome shotgun (WGS) entry which is preliminary data.</text>
</comment>
<evidence type="ECO:0000313" key="1">
    <source>
        <dbReference type="EMBL" id="ETZ90786.1"/>
    </source>
</evidence>
<dbReference type="Proteomes" id="UP000019854">
    <property type="component" value="Unassembled WGS sequence"/>
</dbReference>
<sequence length="37" mass="4042">MRVVESVHGHDAFLIEFDAVSELVRETLALAKATQAS</sequence>
<dbReference type="InterPro" id="IPR029058">
    <property type="entry name" value="AB_hydrolase_fold"/>
</dbReference>
<evidence type="ECO:0000313" key="2">
    <source>
        <dbReference type="Proteomes" id="UP000019854"/>
    </source>
</evidence>
<protein>
    <recommendedName>
        <fullName evidence="3">Homoserine O-acetyltransferase</fullName>
    </recommendedName>
</protein>
<organism evidence="1 2">
    <name type="scientific">Mycobacteroides abscessus MAB_030201_1075</name>
    <dbReference type="NCBI Taxonomy" id="1335410"/>
    <lineage>
        <taxon>Bacteria</taxon>
        <taxon>Bacillati</taxon>
        <taxon>Actinomycetota</taxon>
        <taxon>Actinomycetes</taxon>
        <taxon>Mycobacteriales</taxon>
        <taxon>Mycobacteriaceae</taxon>
        <taxon>Mycobacteroides</taxon>
        <taxon>Mycobacteroides abscessus</taxon>
    </lineage>
</organism>
<accession>A0A829PU72</accession>
<dbReference type="EMBL" id="JAOX01000001">
    <property type="protein sequence ID" value="ETZ90786.1"/>
    <property type="molecule type" value="Genomic_DNA"/>
</dbReference>
<reference evidence="1 2" key="1">
    <citation type="submission" date="2014-01" db="EMBL/GenBank/DDBJ databases">
        <authorList>
            <person name="Zelazny A."/>
            <person name="Olivier K."/>
            <person name="Sampaio E.P."/>
            <person name="Holland S.M."/>
            <person name="Tallon L.J."/>
            <person name="Sadzewicz L.K."/>
            <person name="Sengamalay N."/>
            <person name="Fraser C.M."/>
            <person name="Hine E."/>
            <person name="Shefchek K.A."/>
            <person name="Das S.P."/>
            <person name="Shallom S.J."/>
            <person name="Agrawal S."/>
            <person name="Tettelin H."/>
        </authorList>
    </citation>
    <scope>NUCLEOTIDE SEQUENCE [LARGE SCALE GENOMIC DNA]</scope>
    <source>
        <strain evidence="1 2">MAB_030201_1075</strain>
    </source>
</reference>
<dbReference type="AlphaFoldDB" id="A0A829PU72"/>
<gene>
    <name evidence="1" type="ORF">L829_4372</name>
</gene>